<dbReference type="EMBL" id="CAJJDN010000050">
    <property type="protein sequence ID" value="CAD8086621.1"/>
    <property type="molecule type" value="Genomic_DNA"/>
</dbReference>
<accession>A0A8S1N947</accession>
<dbReference type="AlphaFoldDB" id="A0A8S1N947"/>
<keyword evidence="1" id="KW-0472">Membrane</keyword>
<evidence type="ECO:0000313" key="3">
    <source>
        <dbReference type="Proteomes" id="UP000692954"/>
    </source>
</evidence>
<proteinExistence type="predicted"/>
<keyword evidence="1" id="KW-0812">Transmembrane</keyword>
<name>A0A8S1N947_9CILI</name>
<evidence type="ECO:0000313" key="2">
    <source>
        <dbReference type="EMBL" id="CAD8086621.1"/>
    </source>
</evidence>
<feature type="transmembrane region" description="Helical" evidence="1">
    <location>
        <begin position="88"/>
        <end position="109"/>
    </location>
</feature>
<feature type="transmembrane region" description="Helical" evidence="1">
    <location>
        <begin position="64"/>
        <end position="81"/>
    </location>
</feature>
<gene>
    <name evidence="2" type="ORF">PSON_ATCC_30995.1.T0500106</name>
</gene>
<evidence type="ECO:0000256" key="1">
    <source>
        <dbReference type="SAM" id="Phobius"/>
    </source>
</evidence>
<comment type="caution">
    <text evidence="2">The sequence shown here is derived from an EMBL/GenBank/DDBJ whole genome shotgun (WGS) entry which is preliminary data.</text>
</comment>
<protein>
    <recommendedName>
        <fullName evidence="4">Transmembrane protein</fullName>
    </recommendedName>
</protein>
<keyword evidence="3" id="KW-1185">Reference proteome</keyword>
<dbReference type="Proteomes" id="UP000692954">
    <property type="component" value="Unassembled WGS sequence"/>
</dbReference>
<evidence type="ECO:0008006" key="4">
    <source>
        <dbReference type="Google" id="ProtNLM"/>
    </source>
</evidence>
<keyword evidence="1" id="KW-1133">Transmembrane helix</keyword>
<reference evidence="2" key="1">
    <citation type="submission" date="2021-01" db="EMBL/GenBank/DDBJ databases">
        <authorList>
            <consortium name="Genoscope - CEA"/>
            <person name="William W."/>
        </authorList>
    </citation>
    <scope>NUCLEOTIDE SEQUENCE</scope>
</reference>
<sequence>MNKFFIIQNQPTFKFHHNHQYFLFLLKTSFFRNKLKNVITNKKEPIFLQRLQKGTTKLFTKSNYSHGIFLFIVTAIKLLGLSKFTVSVLTIAIFIVISQDINILLLILYFGFQVLSSELFESQEINKTLTFSIFLGLFSHLFLNLNQNSYFSNESHCQSQTKDIYNKNLVVRFKLISNIIYDDYFYDAQAYSHSPLYHDIVTVS</sequence>
<organism evidence="2 3">
    <name type="scientific">Paramecium sonneborni</name>
    <dbReference type="NCBI Taxonomy" id="65129"/>
    <lineage>
        <taxon>Eukaryota</taxon>
        <taxon>Sar</taxon>
        <taxon>Alveolata</taxon>
        <taxon>Ciliophora</taxon>
        <taxon>Intramacronucleata</taxon>
        <taxon>Oligohymenophorea</taxon>
        <taxon>Peniculida</taxon>
        <taxon>Parameciidae</taxon>
        <taxon>Paramecium</taxon>
    </lineage>
</organism>